<feature type="signal peptide" evidence="1">
    <location>
        <begin position="1"/>
        <end position="22"/>
    </location>
</feature>
<gene>
    <name evidence="2" type="ORF">PZE19_27990</name>
</gene>
<comment type="caution">
    <text evidence="2">The sequence shown here is derived from an EMBL/GenBank/DDBJ whole genome shotgun (WGS) entry which is preliminary data.</text>
</comment>
<accession>A0ABT6FJ62</accession>
<protein>
    <submittedName>
        <fullName evidence="2">PEP-CTERM sorting domain-containing protein</fullName>
    </submittedName>
</protein>
<evidence type="ECO:0000313" key="2">
    <source>
        <dbReference type="EMBL" id="MDG3007623.1"/>
    </source>
</evidence>
<sequence length="256" mass="25579">MKNLAYLASLVALVLATSEVRAGPILWVDDANGNIGKVDVATGDVTLVGNAGVVLTDIAFDPAGNLYGISFTTFYRVNMNTGLATAIGSLGLNTANALVFSSAGVAYTMGNSGGGLYTIDLNTGAASLIGDVGFASAGDLAFHGGDLYLSSTSNELVRVGLGPVSGTPVGPFSPSNVFGLANGDDDVLYAVAGTSVYSVDPNTGASVLAANYGGQGLGQAFGEAFFFEAVAVPEPGGLVLLATGVGLAALKLRRRA</sequence>
<dbReference type="Gene3D" id="2.120.10.30">
    <property type="entry name" value="TolB, C-terminal domain"/>
    <property type="match status" value="1"/>
</dbReference>
<organism evidence="2 3">
    <name type="scientific">Paludisphaera mucosa</name>
    <dbReference type="NCBI Taxonomy" id="3030827"/>
    <lineage>
        <taxon>Bacteria</taxon>
        <taxon>Pseudomonadati</taxon>
        <taxon>Planctomycetota</taxon>
        <taxon>Planctomycetia</taxon>
        <taxon>Isosphaerales</taxon>
        <taxon>Isosphaeraceae</taxon>
        <taxon>Paludisphaera</taxon>
    </lineage>
</organism>
<keyword evidence="1" id="KW-0732">Signal</keyword>
<dbReference type="InterPro" id="IPR011042">
    <property type="entry name" value="6-blade_b-propeller_TolB-like"/>
</dbReference>
<name>A0ABT6FJ62_9BACT</name>
<dbReference type="NCBIfam" id="TIGR02595">
    <property type="entry name" value="PEP_CTERM"/>
    <property type="match status" value="1"/>
</dbReference>
<dbReference type="InterPro" id="IPR013424">
    <property type="entry name" value="Ice-binding_C"/>
</dbReference>
<evidence type="ECO:0000313" key="3">
    <source>
        <dbReference type="Proteomes" id="UP001216907"/>
    </source>
</evidence>
<dbReference type="SUPFAM" id="SSF63825">
    <property type="entry name" value="YWTD domain"/>
    <property type="match status" value="1"/>
</dbReference>
<dbReference type="RefSeq" id="WP_277863897.1">
    <property type="nucleotide sequence ID" value="NZ_JARRAG010000002.1"/>
</dbReference>
<dbReference type="EMBL" id="JARRAG010000002">
    <property type="protein sequence ID" value="MDG3007623.1"/>
    <property type="molecule type" value="Genomic_DNA"/>
</dbReference>
<reference evidence="2 3" key="1">
    <citation type="submission" date="2023-03" db="EMBL/GenBank/DDBJ databases">
        <title>Paludisphaera mucosa sp. nov. a novel planctomycete from northern fen.</title>
        <authorList>
            <person name="Ivanova A."/>
        </authorList>
    </citation>
    <scope>NUCLEOTIDE SEQUENCE [LARGE SCALE GENOMIC DNA]</scope>
    <source>
        <strain evidence="2 3">Pla2</strain>
    </source>
</reference>
<feature type="chain" id="PRO_5045997647" evidence="1">
    <location>
        <begin position="23"/>
        <end position="256"/>
    </location>
</feature>
<keyword evidence="3" id="KW-1185">Reference proteome</keyword>
<evidence type="ECO:0000256" key="1">
    <source>
        <dbReference type="SAM" id="SignalP"/>
    </source>
</evidence>
<proteinExistence type="predicted"/>
<dbReference type="Proteomes" id="UP001216907">
    <property type="component" value="Unassembled WGS sequence"/>
</dbReference>